<dbReference type="Gene3D" id="2.40.50.140">
    <property type="entry name" value="Nucleic acid-binding proteins"/>
    <property type="match status" value="1"/>
</dbReference>
<organism evidence="2 3">
    <name type="scientific">Archaeoglobus sulfaticallidus PM70-1</name>
    <dbReference type="NCBI Taxonomy" id="387631"/>
    <lineage>
        <taxon>Archaea</taxon>
        <taxon>Methanobacteriati</taxon>
        <taxon>Methanobacteriota</taxon>
        <taxon>Archaeoglobi</taxon>
        <taxon>Archaeoglobales</taxon>
        <taxon>Archaeoglobaceae</taxon>
        <taxon>Archaeoglobus</taxon>
    </lineage>
</organism>
<accession>N0BA70</accession>
<name>N0BA70_9EURY</name>
<dbReference type="InterPro" id="IPR007003">
    <property type="entry name" value="DUF655"/>
</dbReference>
<dbReference type="PANTHER" id="PTHR40734">
    <property type="entry name" value="TRNA-SPECIFIC ADENOSINE DEAMINASE-RELATED"/>
    <property type="match status" value="1"/>
</dbReference>
<dbReference type="RefSeq" id="WP_015590083.1">
    <property type="nucleotide sequence ID" value="NC_021169.1"/>
</dbReference>
<evidence type="ECO:0000256" key="1">
    <source>
        <dbReference type="SAM" id="MobiDB-lite"/>
    </source>
</evidence>
<dbReference type="Pfam" id="PF04919">
    <property type="entry name" value="DUF655"/>
    <property type="match status" value="1"/>
</dbReference>
<dbReference type="Proteomes" id="UP000013307">
    <property type="component" value="Chromosome"/>
</dbReference>
<sequence length="211" mass="25147">MDSEKFNRRSDQRSRFSDRSRGRKEIDKTKMEDYAYIIDFMPYGHPEDKRPIHKREPLAQIVGEKSFTLLEVSIKKDKSPLVMDRVFIGKGERDIVNKIKRRLRYEDLTTAAKSELPYVIEYIVKEHEQRFVDFFNKAEPITTKLHQLELLPGVGKKTMWAIIDERKKQPFKDFKDLAERVKGLQHPEKLITNRIIYEIKNPKTKYKIFTS</sequence>
<dbReference type="OrthoDB" id="7902at2157"/>
<gene>
    <name evidence="2" type="ORF">Asulf_00457</name>
</gene>
<evidence type="ECO:0000313" key="2">
    <source>
        <dbReference type="EMBL" id="AGK60484.1"/>
    </source>
</evidence>
<dbReference type="HOGENOM" id="CLU_076814_1_0_2"/>
<proteinExistence type="predicted"/>
<dbReference type="PANTHER" id="PTHR40734:SF1">
    <property type="entry name" value="DNA-BINDING PROTEIN"/>
    <property type="match status" value="1"/>
</dbReference>
<dbReference type="AlphaFoldDB" id="N0BA70"/>
<dbReference type="KEGG" id="ast:Asulf_00457"/>
<dbReference type="Gene3D" id="1.10.150.280">
    <property type="entry name" value="AF1531-like domain"/>
    <property type="match status" value="1"/>
</dbReference>
<dbReference type="InterPro" id="IPR012340">
    <property type="entry name" value="NA-bd_OB-fold"/>
</dbReference>
<feature type="region of interest" description="Disordered" evidence="1">
    <location>
        <begin position="1"/>
        <end position="24"/>
    </location>
</feature>
<reference evidence="2 3" key="1">
    <citation type="journal article" date="2013" name="Genome Announc.">
        <title>Complete Genome Sequence of the Thermophilic and Facultatively Chemolithoautotrophic Sulfate Reducer Archaeoglobus sulfaticallidus Strain PM70-1T.</title>
        <authorList>
            <person name="Stokke R."/>
            <person name="Hocking W.P."/>
            <person name="Steinsbu B.O."/>
            <person name="Steen I.H."/>
        </authorList>
    </citation>
    <scope>NUCLEOTIDE SEQUENCE [LARGE SCALE GENOMIC DNA]</scope>
    <source>
        <strain evidence="2">PM70-1</strain>
    </source>
</reference>
<keyword evidence="3" id="KW-1185">Reference proteome</keyword>
<dbReference type="EMBL" id="CP005290">
    <property type="protein sequence ID" value="AGK60484.1"/>
    <property type="molecule type" value="Genomic_DNA"/>
</dbReference>
<dbReference type="eggNOG" id="arCOG04130">
    <property type="taxonomic scope" value="Archaea"/>
</dbReference>
<dbReference type="STRING" id="387631.Asulf_00457"/>
<protein>
    <submittedName>
        <fullName evidence="2">Putative RNA-binding protein</fullName>
    </submittedName>
</protein>
<evidence type="ECO:0000313" key="3">
    <source>
        <dbReference type="Proteomes" id="UP000013307"/>
    </source>
</evidence>
<dbReference type="GeneID" id="15392103"/>
<dbReference type="SUPFAM" id="SSF160975">
    <property type="entry name" value="AF1531-like"/>
    <property type="match status" value="1"/>
</dbReference>